<protein>
    <submittedName>
        <fullName evidence="1">Uncharacterized protein</fullName>
    </submittedName>
</protein>
<dbReference type="AlphaFoldDB" id="A0A080LTJ5"/>
<evidence type="ECO:0000313" key="1">
    <source>
        <dbReference type="EMBL" id="KFB70920.1"/>
    </source>
</evidence>
<accession>A0A080LTJ5</accession>
<evidence type="ECO:0000313" key="2">
    <source>
        <dbReference type="Proteomes" id="UP000020077"/>
    </source>
</evidence>
<comment type="caution">
    <text evidence="1">The sequence shown here is derived from an EMBL/GenBank/DDBJ whole genome shotgun (WGS) entry which is preliminary data.</text>
</comment>
<gene>
    <name evidence="1" type="ORF">AW09_003966</name>
</gene>
<name>A0A080LTJ5_9PROT</name>
<organism evidence="1 2">
    <name type="scientific">Candidatus Accumulibacter phosphatis</name>
    <dbReference type="NCBI Taxonomy" id="327160"/>
    <lineage>
        <taxon>Bacteria</taxon>
        <taxon>Pseudomonadati</taxon>
        <taxon>Pseudomonadota</taxon>
        <taxon>Betaproteobacteria</taxon>
        <taxon>Candidatus Accumulibacter</taxon>
    </lineage>
</organism>
<proteinExistence type="predicted"/>
<reference evidence="1 2" key="1">
    <citation type="submission" date="2014-02" db="EMBL/GenBank/DDBJ databases">
        <title>Expanding our view of genomic diversity in Candidatus Accumulibacter clades.</title>
        <authorList>
            <person name="Skennerton C.T."/>
            <person name="Barr J.J."/>
            <person name="Slater F.R."/>
            <person name="Bond P.L."/>
            <person name="Tyson G.W."/>
        </authorList>
    </citation>
    <scope>NUCLEOTIDE SEQUENCE [LARGE SCALE GENOMIC DNA]</scope>
    <source>
        <strain evidence="2">BA-91</strain>
    </source>
</reference>
<dbReference type="Proteomes" id="UP000020077">
    <property type="component" value="Unassembled WGS sequence"/>
</dbReference>
<sequence>MMMRMLAMLMVIVLMVLVRVLEVWIAHDPGIVPEIAVSIGDDLARPRLLQRVLGAIASARLNVYPLK</sequence>
<dbReference type="EMBL" id="JDVG02000627">
    <property type="protein sequence ID" value="KFB70920.1"/>
    <property type="molecule type" value="Genomic_DNA"/>
</dbReference>